<evidence type="ECO:0000256" key="4">
    <source>
        <dbReference type="ARBA" id="ARBA00022553"/>
    </source>
</evidence>
<dbReference type="InterPro" id="IPR003660">
    <property type="entry name" value="HAMP_dom"/>
</dbReference>
<feature type="transmembrane region" description="Helical" evidence="7">
    <location>
        <begin position="12"/>
        <end position="32"/>
    </location>
</feature>
<keyword evidence="6" id="KW-0418">Kinase</keyword>
<evidence type="ECO:0000256" key="5">
    <source>
        <dbReference type="ARBA" id="ARBA00022679"/>
    </source>
</evidence>
<dbReference type="InterPro" id="IPR003661">
    <property type="entry name" value="HisK_dim/P_dom"/>
</dbReference>
<dbReference type="Proteomes" id="UP001597135">
    <property type="component" value="Unassembled WGS sequence"/>
</dbReference>
<evidence type="ECO:0000256" key="7">
    <source>
        <dbReference type="SAM" id="Phobius"/>
    </source>
</evidence>
<keyword evidence="7" id="KW-1133">Transmembrane helix</keyword>
<keyword evidence="5" id="KW-0808">Transferase</keyword>
<evidence type="ECO:0000313" key="11">
    <source>
        <dbReference type="Proteomes" id="UP001597135"/>
    </source>
</evidence>
<feature type="domain" description="Histidine kinase" evidence="8">
    <location>
        <begin position="412"/>
        <end position="634"/>
    </location>
</feature>
<dbReference type="SMART" id="SM00304">
    <property type="entry name" value="HAMP"/>
    <property type="match status" value="1"/>
</dbReference>
<organism evidence="10 11">
    <name type="scientific">Litorisediminicola beolgyonensis</name>
    <dbReference type="NCBI Taxonomy" id="1173614"/>
    <lineage>
        <taxon>Bacteria</taxon>
        <taxon>Pseudomonadati</taxon>
        <taxon>Pseudomonadota</taxon>
        <taxon>Alphaproteobacteria</taxon>
        <taxon>Rhodobacterales</taxon>
        <taxon>Paracoccaceae</taxon>
        <taxon>Litorisediminicola</taxon>
    </lineage>
</organism>
<dbReference type="PANTHER" id="PTHR43047">
    <property type="entry name" value="TWO-COMPONENT HISTIDINE PROTEIN KINASE"/>
    <property type="match status" value="1"/>
</dbReference>
<dbReference type="GO" id="GO:0005524">
    <property type="term" value="F:ATP binding"/>
    <property type="evidence" value="ECO:0007669"/>
    <property type="project" value="UniProtKB-KW"/>
</dbReference>
<dbReference type="SMART" id="SM00387">
    <property type="entry name" value="HATPase_c"/>
    <property type="match status" value="1"/>
</dbReference>
<keyword evidence="10" id="KW-0547">Nucleotide-binding</keyword>
<dbReference type="Gene3D" id="1.10.287.130">
    <property type="match status" value="1"/>
</dbReference>
<dbReference type="InterPro" id="IPR005467">
    <property type="entry name" value="His_kinase_dom"/>
</dbReference>
<reference evidence="11" key="1">
    <citation type="journal article" date="2019" name="Int. J. Syst. Evol. Microbiol.">
        <title>The Global Catalogue of Microorganisms (GCM) 10K type strain sequencing project: providing services to taxonomists for standard genome sequencing and annotation.</title>
        <authorList>
            <consortium name="The Broad Institute Genomics Platform"/>
            <consortium name="The Broad Institute Genome Sequencing Center for Infectious Disease"/>
            <person name="Wu L."/>
            <person name="Ma J."/>
        </authorList>
    </citation>
    <scope>NUCLEOTIDE SEQUENCE [LARGE SCALE GENOMIC DNA]</scope>
    <source>
        <strain evidence="11">CCUG 62953</strain>
    </source>
</reference>
<keyword evidence="11" id="KW-1185">Reference proteome</keyword>
<keyword evidence="4" id="KW-0597">Phosphoprotein</keyword>
<comment type="subcellular location">
    <subcellularLocation>
        <location evidence="2">Membrane</location>
    </subcellularLocation>
</comment>
<dbReference type="InterPro" id="IPR003594">
    <property type="entry name" value="HATPase_dom"/>
</dbReference>
<dbReference type="EC" id="2.7.13.3" evidence="3"/>
<evidence type="ECO:0000259" key="9">
    <source>
        <dbReference type="PROSITE" id="PS50885"/>
    </source>
</evidence>
<dbReference type="PROSITE" id="PS50109">
    <property type="entry name" value="HIS_KIN"/>
    <property type="match status" value="1"/>
</dbReference>
<dbReference type="Pfam" id="PF00672">
    <property type="entry name" value="HAMP"/>
    <property type="match status" value="1"/>
</dbReference>
<dbReference type="EMBL" id="JBHTMU010000020">
    <property type="protein sequence ID" value="MFD1343168.1"/>
    <property type="molecule type" value="Genomic_DNA"/>
</dbReference>
<feature type="transmembrane region" description="Helical" evidence="7">
    <location>
        <begin position="310"/>
        <end position="333"/>
    </location>
</feature>
<dbReference type="RefSeq" id="WP_386803873.1">
    <property type="nucleotide sequence ID" value="NZ_JBHTMU010000020.1"/>
</dbReference>
<dbReference type="PRINTS" id="PR00344">
    <property type="entry name" value="BCTRLSENSOR"/>
</dbReference>
<proteinExistence type="predicted"/>
<dbReference type="PROSITE" id="PS50885">
    <property type="entry name" value="HAMP"/>
    <property type="match status" value="1"/>
</dbReference>
<dbReference type="Pfam" id="PF02518">
    <property type="entry name" value="HATPase_c"/>
    <property type="match status" value="1"/>
</dbReference>
<evidence type="ECO:0000256" key="6">
    <source>
        <dbReference type="ARBA" id="ARBA00022777"/>
    </source>
</evidence>
<dbReference type="InterPro" id="IPR036097">
    <property type="entry name" value="HisK_dim/P_sf"/>
</dbReference>
<dbReference type="InterPro" id="IPR004358">
    <property type="entry name" value="Sig_transdc_His_kin-like_C"/>
</dbReference>
<dbReference type="CDD" id="cd00082">
    <property type="entry name" value="HisKA"/>
    <property type="match status" value="1"/>
</dbReference>
<evidence type="ECO:0000256" key="2">
    <source>
        <dbReference type="ARBA" id="ARBA00004370"/>
    </source>
</evidence>
<dbReference type="CDD" id="cd16922">
    <property type="entry name" value="HATPase_EvgS-ArcB-TorS-like"/>
    <property type="match status" value="1"/>
</dbReference>
<feature type="domain" description="HAMP" evidence="9">
    <location>
        <begin position="335"/>
        <end position="387"/>
    </location>
</feature>
<gene>
    <name evidence="10" type="ORF">ACFQ4E_12120</name>
</gene>
<dbReference type="SMART" id="SM00388">
    <property type="entry name" value="HisKA"/>
    <property type="match status" value="1"/>
</dbReference>
<accession>A0ABW3ZJI0</accession>
<keyword evidence="7" id="KW-0472">Membrane</keyword>
<dbReference type="Gene3D" id="3.30.565.10">
    <property type="entry name" value="Histidine kinase-like ATPase, C-terminal domain"/>
    <property type="match status" value="1"/>
</dbReference>
<protein>
    <recommendedName>
        <fullName evidence="3">histidine kinase</fullName>
        <ecNumber evidence="3">2.7.13.3</ecNumber>
    </recommendedName>
</protein>
<evidence type="ECO:0000259" key="8">
    <source>
        <dbReference type="PROSITE" id="PS50109"/>
    </source>
</evidence>
<dbReference type="Gene3D" id="6.10.340.10">
    <property type="match status" value="1"/>
</dbReference>
<dbReference type="SUPFAM" id="SSF55874">
    <property type="entry name" value="ATPase domain of HSP90 chaperone/DNA topoisomerase II/histidine kinase"/>
    <property type="match status" value="1"/>
</dbReference>
<sequence>MNRRSTAHRLRLGIGCITALAVALVGVAVLSLRQMERRFDEVAQDALPVLVQLERVSADAFSLSGPVAALLSNPAGPDTQAEIDEIADRSASLSARISSGQEPLDGAMDALSQRVERLMPHITALQGHDRARRAAEASVPAVFRSTAAGLQEIREALVLAQNSALAAPDRGADERSLLPRLTKTIAELQGLTTALDALERAESVAVYDRALALLQVRSAEFFASLSRIEPLVDTGAFAPTLRAFHSMIRAPEGLDLKRAALAATSEIRASAERLMADARSISDTISGLVRAQQARVERVRSDAVAANARAVVILAVSAALAAALAAAVIYFVVERQLAQRLARLETQAQALRDGDLAPVVPLDGDDDIAALSRAVEGLREMTSMRLDLERGLRDATEEAETLARSKSEFLSMMSHEVRTPLNAIIGIFELIENAEVPERQKTRARHGREVAEGLFELLSKVLDASRLEARRLEARMAETSLPDLVETLDVALGGAARKSGNAVWTRIELDPDLPETLVTDPARLRQVMINLIDNAVRFTPEGDVVLSLRRGSLDGAPSVIFSVQDSGIGIDPADHTRIFEQFRQVDGSMSRAVGGSGLGLAITRKLVDLLGGRITLVSALGEGASFSVEIPLEPRQASALEHRAA</sequence>
<evidence type="ECO:0000256" key="3">
    <source>
        <dbReference type="ARBA" id="ARBA00012438"/>
    </source>
</evidence>
<dbReference type="Pfam" id="PF00512">
    <property type="entry name" value="HisKA"/>
    <property type="match status" value="1"/>
</dbReference>
<comment type="catalytic activity">
    <reaction evidence="1">
        <text>ATP + protein L-histidine = ADP + protein N-phospho-L-histidine.</text>
        <dbReference type="EC" id="2.7.13.3"/>
    </reaction>
</comment>
<dbReference type="SUPFAM" id="SSF47384">
    <property type="entry name" value="Homodimeric domain of signal transducing histidine kinase"/>
    <property type="match status" value="1"/>
</dbReference>
<evidence type="ECO:0000256" key="1">
    <source>
        <dbReference type="ARBA" id="ARBA00000085"/>
    </source>
</evidence>
<keyword evidence="7" id="KW-0812">Transmembrane</keyword>
<name>A0ABW3ZJI0_9RHOB</name>
<keyword evidence="10" id="KW-0067">ATP-binding</keyword>
<comment type="caution">
    <text evidence="10">The sequence shown here is derived from an EMBL/GenBank/DDBJ whole genome shotgun (WGS) entry which is preliminary data.</text>
</comment>
<evidence type="ECO:0000313" key="10">
    <source>
        <dbReference type="EMBL" id="MFD1343168.1"/>
    </source>
</evidence>
<dbReference type="InterPro" id="IPR036890">
    <property type="entry name" value="HATPase_C_sf"/>
</dbReference>